<protein>
    <recommendedName>
        <fullName evidence="2">F-box/LRR-repeat protein 15-like leucin rich repeat domain-containing protein</fullName>
    </recommendedName>
</protein>
<dbReference type="PANTHER" id="PTHR13318">
    <property type="entry name" value="PARTNER OF PAIRED, ISOFORM B-RELATED"/>
    <property type="match status" value="1"/>
</dbReference>
<feature type="domain" description="F-box/LRR-repeat protein 15-like leucin rich repeat" evidence="2">
    <location>
        <begin position="285"/>
        <end position="369"/>
    </location>
</feature>
<accession>A0A8H8DER6</accession>
<dbReference type="GO" id="GO:0019005">
    <property type="term" value="C:SCF ubiquitin ligase complex"/>
    <property type="evidence" value="ECO:0007669"/>
    <property type="project" value="TreeGrafter"/>
</dbReference>
<dbReference type="Pfam" id="PF25372">
    <property type="entry name" value="DUF7885"/>
    <property type="match status" value="1"/>
</dbReference>
<keyword evidence="4" id="KW-1185">Reference proteome</keyword>
<evidence type="ECO:0000259" key="2">
    <source>
        <dbReference type="Pfam" id="PF25372"/>
    </source>
</evidence>
<dbReference type="Proteomes" id="UP000673691">
    <property type="component" value="Unassembled WGS sequence"/>
</dbReference>
<evidence type="ECO:0000313" key="3">
    <source>
        <dbReference type="EMBL" id="KAG5455825.1"/>
    </source>
</evidence>
<evidence type="ECO:0000256" key="1">
    <source>
        <dbReference type="SAM" id="MobiDB-lite"/>
    </source>
</evidence>
<dbReference type="SUPFAM" id="SSF52047">
    <property type="entry name" value="RNI-like"/>
    <property type="match status" value="1"/>
</dbReference>
<dbReference type="OrthoDB" id="421226at2759"/>
<comment type="caution">
    <text evidence="3">The sequence shown here is derived from an EMBL/GenBank/DDBJ whole genome shotgun (WGS) entry which is preliminary data.</text>
</comment>
<dbReference type="SMART" id="SM00367">
    <property type="entry name" value="LRR_CC"/>
    <property type="match status" value="5"/>
</dbReference>
<dbReference type="Gene3D" id="3.80.10.10">
    <property type="entry name" value="Ribonuclease Inhibitor"/>
    <property type="match status" value="2"/>
</dbReference>
<name>A0A8H8DER6_9FUNG</name>
<evidence type="ECO:0000313" key="4">
    <source>
        <dbReference type="Proteomes" id="UP000673691"/>
    </source>
</evidence>
<dbReference type="InterPro" id="IPR032675">
    <property type="entry name" value="LRR_dom_sf"/>
</dbReference>
<sequence>MLPLISLVAFRRVSRDCLAFLEAHPSQLVPVSLDLSPFHKRIDDDTLISILVTWVLPGLKSSYEAGADGTSCSSATVAPSPPLSANFHSAALRAPGRSEAPRRPLGLSLRNCWSLTNRGIATLGPALPHLRFLDIQGCWDASGPGLASLRNAPGLRSIDLSNCRKIDTAAILALMAGCPNIEDIRLGYCKGLTGDIFAGGRATWCRVKRLNLQRCTGIWDAGFAHWAPAVPSPAPALADVGGEEDAGAPEADAEAEAEMEVFAPGGNPPREEPWAMEDFLTDASITSIAASCSNLRRFSLSFCCALTEAAAGVLANGMPNLTALDLSFCGMAVSDSSLRKLARGLRKLEALGLRGCNRVTEAGLSAVVLSAEEGAAQPPPPPGAAAPDEPEAAAAAAPEQKQRYHFLSLRSLNASQCKDVSPAALSRMAAASRGRWSVTTRPIVDLQQPVAFYGDGSR</sequence>
<feature type="region of interest" description="Disordered" evidence="1">
    <location>
        <begin position="373"/>
        <end position="397"/>
    </location>
</feature>
<reference evidence="3 4" key="1">
    <citation type="journal article" name="Sci. Rep.">
        <title>Genome-scale phylogenetic analyses confirm Olpidium as the closest living zoosporic fungus to the non-flagellated, terrestrial fungi.</title>
        <authorList>
            <person name="Chang Y."/>
            <person name="Rochon D."/>
            <person name="Sekimoto S."/>
            <person name="Wang Y."/>
            <person name="Chovatia M."/>
            <person name="Sandor L."/>
            <person name="Salamov A."/>
            <person name="Grigoriev I.V."/>
            <person name="Stajich J.E."/>
            <person name="Spatafora J.W."/>
        </authorList>
    </citation>
    <scope>NUCLEOTIDE SEQUENCE [LARGE SCALE GENOMIC DNA]</scope>
    <source>
        <strain evidence="3">S191</strain>
    </source>
</reference>
<organism evidence="3 4">
    <name type="scientific">Olpidium bornovanus</name>
    <dbReference type="NCBI Taxonomy" id="278681"/>
    <lineage>
        <taxon>Eukaryota</taxon>
        <taxon>Fungi</taxon>
        <taxon>Fungi incertae sedis</taxon>
        <taxon>Olpidiomycota</taxon>
        <taxon>Olpidiomycotina</taxon>
        <taxon>Olpidiomycetes</taxon>
        <taxon>Olpidiales</taxon>
        <taxon>Olpidiaceae</taxon>
        <taxon>Olpidium</taxon>
    </lineage>
</organism>
<dbReference type="InterPro" id="IPR006553">
    <property type="entry name" value="Leu-rich_rpt_Cys-con_subtyp"/>
</dbReference>
<dbReference type="EMBL" id="JAEFCI010012729">
    <property type="protein sequence ID" value="KAG5455825.1"/>
    <property type="molecule type" value="Genomic_DNA"/>
</dbReference>
<dbReference type="PANTHER" id="PTHR13318:SF190">
    <property type="entry name" value="PARTNER OF PAIRED, ISOFORM B"/>
    <property type="match status" value="1"/>
</dbReference>
<dbReference type="GO" id="GO:0031146">
    <property type="term" value="P:SCF-dependent proteasomal ubiquitin-dependent protein catabolic process"/>
    <property type="evidence" value="ECO:0007669"/>
    <property type="project" value="TreeGrafter"/>
</dbReference>
<dbReference type="AlphaFoldDB" id="A0A8H8DER6"/>
<dbReference type="InterPro" id="IPR057207">
    <property type="entry name" value="FBXL15_LRR"/>
</dbReference>
<proteinExistence type="predicted"/>
<gene>
    <name evidence="3" type="ORF">BJ554DRAFT_4620</name>
</gene>